<feature type="domain" description="RRM" evidence="6">
    <location>
        <begin position="111"/>
        <end position="185"/>
    </location>
</feature>
<accession>A0A8C6URG0</accession>
<feature type="signal peptide" evidence="5">
    <location>
        <begin position="1"/>
        <end position="16"/>
    </location>
</feature>
<feature type="compositionally biased region" description="Basic and acidic residues" evidence="4">
    <location>
        <begin position="192"/>
        <end position="203"/>
    </location>
</feature>
<dbReference type="InterPro" id="IPR000504">
    <property type="entry name" value="RRM_dom"/>
</dbReference>
<feature type="chain" id="PRO_5034829531" description="RRM domain-containing protein" evidence="5">
    <location>
        <begin position="17"/>
        <end position="279"/>
    </location>
</feature>
<dbReference type="SMART" id="SM00360">
    <property type="entry name" value="RRM"/>
    <property type="match status" value="3"/>
</dbReference>
<feature type="domain" description="RRM" evidence="6">
    <location>
        <begin position="208"/>
        <end position="274"/>
    </location>
</feature>
<evidence type="ECO:0000256" key="1">
    <source>
        <dbReference type="ARBA" id="ARBA00022737"/>
    </source>
</evidence>
<dbReference type="Gene3D" id="3.30.70.330">
    <property type="match status" value="3"/>
</dbReference>
<evidence type="ECO:0000256" key="4">
    <source>
        <dbReference type="SAM" id="MobiDB-lite"/>
    </source>
</evidence>
<dbReference type="SUPFAM" id="SSF54928">
    <property type="entry name" value="RNA-binding domain, RBD"/>
    <property type="match status" value="2"/>
</dbReference>
<dbReference type="Pfam" id="PF00076">
    <property type="entry name" value="RRM_1"/>
    <property type="match status" value="3"/>
</dbReference>
<keyword evidence="1" id="KW-0677">Repeat</keyword>
<evidence type="ECO:0000256" key="2">
    <source>
        <dbReference type="ARBA" id="ARBA00022884"/>
    </source>
</evidence>
<dbReference type="CDD" id="cd00590">
    <property type="entry name" value="RRM_SF"/>
    <property type="match status" value="1"/>
</dbReference>
<feature type="domain" description="RRM" evidence="6">
    <location>
        <begin position="13"/>
        <end position="89"/>
    </location>
</feature>
<dbReference type="GO" id="GO:0003723">
    <property type="term" value="F:RNA binding"/>
    <property type="evidence" value="ECO:0007669"/>
    <property type="project" value="UniProtKB-UniRule"/>
</dbReference>
<evidence type="ECO:0000259" key="6">
    <source>
        <dbReference type="PROSITE" id="PS50102"/>
    </source>
</evidence>
<dbReference type="PANTHER" id="PTHR23236">
    <property type="entry name" value="EUKARYOTIC TRANSLATION INITIATION FACTOR 4B/4H"/>
    <property type="match status" value="1"/>
</dbReference>
<keyword evidence="5" id="KW-0732">Signal</keyword>
<protein>
    <recommendedName>
        <fullName evidence="6">RRM domain-containing protein</fullName>
    </recommendedName>
</protein>
<sequence>MLMRLMTSLFVGYCLYVGNLDNSKYYEEIRNSLANYFMTQSLLVQDIRLDKAKKHAFVDLASQMDLTKALALNGQKLLDKPLKIAKAKAKEADAAKKTKDPQEVQKSKNLRCVHVENLPSSATREDVLKVFPKATAVRFLGGTDSPGKGIAFVEFQNKEQADAARGQSGTATIRESVLRVNVVRESAGVRKPTTDSKNNKKAEAPPSDTLFVSNLPVKVQPKHLKKIFKSAVQIRIPQSDGKSKGFAFVEFASVAHAAKALKSSKIVRFRRGCSKSSLV</sequence>
<dbReference type="Ensembl" id="ENSNMLT00000042562.1">
    <property type="protein sequence ID" value="ENSNMLP00000038233.1"/>
    <property type="gene ID" value="ENSNMLG00000023610.1"/>
</dbReference>
<dbReference type="InterPro" id="IPR035979">
    <property type="entry name" value="RBD_domain_sf"/>
</dbReference>
<dbReference type="PANTHER" id="PTHR23236:SF119">
    <property type="entry name" value="NUCLEAR RNA-BINDING PROTEIN SART-3"/>
    <property type="match status" value="1"/>
</dbReference>
<reference evidence="7" key="2">
    <citation type="submission" date="2025-09" db="UniProtKB">
        <authorList>
            <consortium name="Ensembl"/>
        </authorList>
    </citation>
    <scope>IDENTIFICATION</scope>
</reference>
<organism evidence="7 8">
    <name type="scientific">Neogobius melanostomus</name>
    <name type="common">round goby</name>
    <dbReference type="NCBI Taxonomy" id="47308"/>
    <lineage>
        <taxon>Eukaryota</taxon>
        <taxon>Metazoa</taxon>
        <taxon>Chordata</taxon>
        <taxon>Craniata</taxon>
        <taxon>Vertebrata</taxon>
        <taxon>Euteleostomi</taxon>
        <taxon>Actinopterygii</taxon>
        <taxon>Neopterygii</taxon>
        <taxon>Teleostei</taxon>
        <taxon>Neoteleostei</taxon>
        <taxon>Acanthomorphata</taxon>
        <taxon>Gobiaria</taxon>
        <taxon>Gobiiformes</taxon>
        <taxon>Gobioidei</taxon>
        <taxon>Gobiidae</taxon>
        <taxon>Benthophilinae</taxon>
        <taxon>Neogobiini</taxon>
        <taxon>Neogobius</taxon>
    </lineage>
</organism>
<feature type="region of interest" description="Disordered" evidence="4">
    <location>
        <begin position="185"/>
        <end position="207"/>
    </location>
</feature>
<evidence type="ECO:0000256" key="5">
    <source>
        <dbReference type="SAM" id="SignalP"/>
    </source>
</evidence>
<evidence type="ECO:0000256" key="3">
    <source>
        <dbReference type="PROSITE-ProRule" id="PRU00176"/>
    </source>
</evidence>
<dbReference type="Proteomes" id="UP000694523">
    <property type="component" value="Unplaced"/>
</dbReference>
<dbReference type="PROSITE" id="PS50102">
    <property type="entry name" value="RRM"/>
    <property type="match status" value="3"/>
</dbReference>
<keyword evidence="8" id="KW-1185">Reference proteome</keyword>
<dbReference type="InterPro" id="IPR012677">
    <property type="entry name" value="Nucleotide-bd_a/b_plait_sf"/>
</dbReference>
<reference evidence="7" key="1">
    <citation type="submission" date="2025-08" db="UniProtKB">
        <authorList>
            <consortium name="Ensembl"/>
        </authorList>
    </citation>
    <scope>IDENTIFICATION</scope>
</reference>
<evidence type="ECO:0000313" key="8">
    <source>
        <dbReference type="Proteomes" id="UP000694523"/>
    </source>
</evidence>
<proteinExistence type="predicted"/>
<name>A0A8C6URG0_9GOBI</name>
<evidence type="ECO:0000313" key="7">
    <source>
        <dbReference type="Ensembl" id="ENSNMLP00000038233.1"/>
    </source>
</evidence>
<keyword evidence="2 3" id="KW-0694">RNA-binding</keyword>
<dbReference type="AlphaFoldDB" id="A0A8C6URG0"/>